<evidence type="ECO:0000313" key="3">
    <source>
        <dbReference type="Proteomes" id="UP000057820"/>
    </source>
</evidence>
<feature type="compositionally biased region" description="Acidic residues" evidence="1">
    <location>
        <begin position="531"/>
        <end position="540"/>
    </location>
</feature>
<dbReference type="PANTHER" id="PTHR42877">
    <property type="entry name" value="L-ORNITHINE N(5)-MONOOXYGENASE-RELATED"/>
    <property type="match status" value="1"/>
</dbReference>
<accession>A0A0H5NPT5</accession>
<dbReference type="KEGG" id="nfr:ERS450000_02640"/>
<dbReference type="Pfam" id="PF13738">
    <property type="entry name" value="Pyr_redox_3"/>
    <property type="match status" value="1"/>
</dbReference>
<dbReference type="SUPFAM" id="SSF51905">
    <property type="entry name" value="FAD/NAD(P)-binding domain"/>
    <property type="match status" value="1"/>
</dbReference>
<dbReference type="Gene3D" id="3.50.50.60">
    <property type="entry name" value="FAD/NAD(P)-binding domain"/>
    <property type="match status" value="2"/>
</dbReference>
<dbReference type="PANTHER" id="PTHR42877:SF4">
    <property type="entry name" value="FAD_NAD(P)-BINDING DOMAIN-CONTAINING PROTEIN-RELATED"/>
    <property type="match status" value="1"/>
</dbReference>
<evidence type="ECO:0000313" key="2">
    <source>
        <dbReference type="EMBL" id="CRY77880.1"/>
    </source>
</evidence>
<evidence type="ECO:0000256" key="1">
    <source>
        <dbReference type="SAM" id="MobiDB-lite"/>
    </source>
</evidence>
<name>A0A0H5NPT5_NOCFR</name>
<proteinExistence type="predicted"/>
<organism evidence="2 3">
    <name type="scientific">Nocardia farcinica</name>
    <dbReference type="NCBI Taxonomy" id="37329"/>
    <lineage>
        <taxon>Bacteria</taxon>
        <taxon>Bacillati</taxon>
        <taxon>Actinomycetota</taxon>
        <taxon>Actinomycetes</taxon>
        <taxon>Mycobacteriales</taxon>
        <taxon>Nocardiaceae</taxon>
        <taxon>Nocardia</taxon>
    </lineage>
</organism>
<feature type="region of interest" description="Disordered" evidence="1">
    <location>
        <begin position="521"/>
        <end position="540"/>
    </location>
</feature>
<sequence length="540" mass="59914">MSESARNSVPPPGAVRPDVEVAIIGAGAGGICAGAKLHDIGVTDVLLIDRASEMGGTWLFNTYPGVGADIPAVAYQFSFARKHDWSRFFATGAEIQEYHLEVARRYGLDKKTRLETDIVREEWDEANHLWQLHTATGDTITARFVISAIGVYLRPKDRPDIPGLDSFRGEVMIPSAWNHDYDFTGKRVGIIGVGSSTVQIAPSLAPHVSRLDIYQRTTQWYFPKPDFAVPRWMQRLLAINGVSAFMNGLGLCFVEMGLRVLVHTPERVFRATAPIFDSVGRALYRGWLRIKVRDPKVRQALVPQYGPGCTRGTLGGDYLPTLNRDHVELVTDSIARITDSAIVTADGTVREIDALVLATGYEVFSDPESYREGTVIGAAGFDLAKFFNAEGLQAYQSTAVAGLPNRWILVGPYSWTGTGFHYILETAMCSISRAVQAARERQATRIEVRKDAQDRYHSRLMQRNRNIAHYFGIHCAGSNTYFVNSHGQSPYVRPSSLLQTRREVANFPLDDYSYERLPESHGVTIEPDPMAGEEADAVRS</sequence>
<keyword evidence="2" id="KW-0503">Monooxygenase</keyword>
<dbReference type="Proteomes" id="UP000057820">
    <property type="component" value="Chromosome 1"/>
</dbReference>
<dbReference type="InterPro" id="IPR036188">
    <property type="entry name" value="FAD/NAD-bd_sf"/>
</dbReference>
<keyword evidence="2" id="KW-0560">Oxidoreductase</keyword>
<dbReference type="InterPro" id="IPR051209">
    <property type="entry name" value="FAD-bind_Monooxygenase_sf"/>
</dbReference>
<dbReference type="RefSeq" id="WP_082668655.1">
    <property type="nucleotide sequence ID" value="NZ_CP031418.1"/>
</dbReference>
<gene>
    <name evidence="2" type="primary">hapE_9</name>
    <name evidence="2" type="ORF">ERS450000_02640</name>
</gene>
<dbReference type="GO" id="GO:0033767">
    <property type="term" value="F:4-hydroxyacetophenone monooxygenase activity"/>
    <property type="evidence" value="ECO:0007669"/>
    <property type="project" value="UniProtKB-EC"/>
</dbReference>
<reference evidence="3" key="1">
    <citation type="submission" date="2015-03" db="EMBL/GenBank/DDBJ databases">
        <authorList>
            <consortium name="Pathogen Informatics"/>
        </authorList>
    </citation>
    <scope>NUCLEOTIDE SEQUENCE [LARGE SCALE GENOMIC DNA]</scope>
    <source>
        <strain evidence="3">NCTC11134</strain>
    </source>
</reference>
<dbReference type="EMBL" id="LN868938">
    <property type="protein sequence ID" value="CRY77880.1"/>
    <property type="molecule type" value="Genomic_DNA"/>
</dbReference>
<protein>
    <submittedName>
        <fullName evidence="2">4-hydroxyacetophenone monooxygenase</fullName>
        <ecNumber evidence="2">1.14.13.84</ecNumber>
    </submittedName>
</protein>
<dbReference type="AlphaFoldDB" id="A0A0H5NPT5"/>
<dbReference type="EC" id="1.14.13.84" evidence="2"/>